<dbReference type="RefSeq" id="WP_264756313.1">
    <property type="nucleotide sequence ID" value="NZ_CP139961.1"/>
</dbReference>
<gene>
    <name evidence="1" type="ORF">U0021_08905</name>
</gene>
<keyword evidence="2" id="KW-1185">Reference proteome</keyword>
<reference evidence="1 2" key="1">
    <citation type="submission" date="2023-12" db="EMBL/GenBank/DDBJ databases">
        <title>Genome sequencing and assembly of bacterial species from a model synthetic community.</title>
        <authorList>
            <person name="Hogle S.L."/>
        </authorList>
    </citation>
    <scope>NUCLEOTIDE SEQUENCE [LARGE SCALE GENOMIC DNA]</scope>
    <source>
        <strain evidence="1 2">HAMBI_2792</strain>
    </source>
</reference>
<dbReference type="Proteomes" id="UP001324384">
    <property type="component" value="Chromosome"/>
</dbReference>
<evidence type="ECO:0000313" key="1">
    <source>
        <dbReference type="EMBL" id="WQE03840.1"/>
    </source>
</evidence>
<evidence type="ECO:0008006" key="3">
    <source>
        <dbReference type="Google" id="ProtNLM"/>
    </source>
</evidence>
<dbReference type="EMBL" id="CP139961">
    <property type="protein sequence ID" value="WQE03840.1"/>
    <property type="molecule type" value="Genomic_DNA"/>
</dbReference>
<dbReference type="Gene3D" id="1.10.260.40">
    <property type="entry name" value="lambda repressor-like DNA-binding domains"/>
    <property type="match status" value="1"/>
</dbReference>
<organism evidence="1 2">
    <name type="scientific">Moraxella canis</name>
    <dbReference type="NCBI Taxonomy" id="90239"/>
    <lineage>
        <taxon>Bacteria</taxon>
        <taxon>Pseudomonadati</taxon>
        <taxon>Pseudomonadota</taxon>
        <taxon>Gammaproteobacteria</taxon>
        <taxon>Moraxellales</taxon>
        <taxon>Moraxellaceae</taxon>
        <taxon>Moraxella</taxon>
    </lineage>
</organism>
<dbReference type="SUPFAM" id="SSF47413">
    <property type="entry name" value="lambda repressor-like DNA-binding domains"/>
    <property type="match status" value="1"/>
</dbReference>
<evidence type="ECO:0000313" key="2">
    <source>
        <dbReference type="Proteomes" id="UP001324384"/>
    </source>
</evidence>
<name>A0ABZ0WXF4_9GAMM</name>
<sequence length="46" mass="5138">MSNNSMRLIHVGEILREEYLKPLALSEASLSKALGVAPDHLNDIYQ</sequence>
<proteinExistence type="predicted"/>
<dbReference type="InterPro" id="IPR010982">
    <property type="entry name" value="Lambda_DNA-bd_dom_sf"/>
</dbReference>
<accession>A0ABZ0WXF4</accession>
<protein>
    <recommendedName>
        <fullName evidence="3">Addiction module antidote protein, HigA family</fullName>
    </recommendedName>
</protein>